<dbReference type="EMBL" id="JAQJAE010000006">
    <property type="protein sequence ID" value="KAJ5588052.1"/>
    <property type="molecule type" value="Genomic_DNA"/>
</dbReference>
<sequence>MDIPPTSTIYQGSRQLKEALEMEDMLGGSICSSKFGPTPFTQKSKTIFEAIHIASSYESPKVYDSCSSTHRPHHVT</sequence>
<accession>A0AAD6DKI6</accession>
<dbReference type="RefSeq" id="XP_056747071.1">
    <property type="nucleotide sequence ID" value="XM_056901784.1"/>
</dbReference>
<comment type="caution">
    <text evidence="1">The sequence shown here is derived from an EMBL/GenBank/DDBJ whole genome shotgun (WGS) entry which is preliminary data.</text>
</comment>
<organism evidence="1 2">
    <name type="scientific">Penicillium hordei</name>
    <dbReference type="NCBI Taxonomy" id="40994"/>
    <lineage>
        <taxon>Eukaryota</taxon>
        <taxon>Fungi</taxon>
        <taxon>Dikarya</taxon>
        <taxon>Ascomycota</taxon>
        <taxon>Pezizomycotina</taxon>
        <taxon>Eurotiomycetes</taxon>
        <taxon>Eurotiomycetidae</taxon>
        <taxon>Eurotiales</taxon>
        <taxon>Aspergillaceae</taxon>
        <taxon>Penicillium</taxon>
    </lineage>
</organism>
<dbReference type="GeneID" id="81592026"/>
<dbReference type="AlphaFoldDB" id="A0AAD6DKI6"/>
<evidence type="ECO:0000313" key="1">
    <source>
        <dbReference type="EMBL" id="KAJ5588052.1"/>
    </source>
</evidence>
<dbReference type="Proteomes" id="UP001213799">
    <property type="component" value="Unassembled WGS sequence"/>
</dbReference>
<name>A0AAD6DKI6_9EURO</name>
<reference evidence="1" key="1">
    <citation type="journal article" date="2023" name="IMA Fungus">
        <title>Comparative genomic study of the Penicillium genus elucidates a diverse pangenome and 15 lateral gene transfer events.</title>
        <authorList>
            <person name="Petersen C."/>
            <person name="Sorensen T."/>
            <person name="Nielsen M.R."/>
            <person name="Sondergaard T.E."/>
            <person name="Sorensen J.L."/>
            <person name="Fitzpatrick D.A."/>
            <person name="Frisvad J.C."/>
            <person name="Nielsen K.L."/>
        </authorList>
    </citation>
    <scope>NUCLEOTIDE SEQUENCE</scope>
    <source>
        <strain evidence="1">IBT 12815</strain>
    </source>
</reference>
<protein>
    <submittedName>
        <fullName evidence="1">Uncharacterized protein</fullName>
    </submittedName>
</protein>
<evidence type="ECO:0000313" key="2">
    <source>
        <dbReference type="Proteomes" id="UP001213799"/>
    </source>
</evidence>
<keyword evidence="2" id="KW-1185">Reference proteome</keyword>
<proteinExistence type="predicted"/>
<gene>
    <name evidence="1" type="ORF">N7537_010730</name>
</gene>
<reference evidence="1" key="2">
    <citation type="submission" date="2023-01" db="EMBL/GenBank/DDBJ databases">
        <authorList>
            <person name="Petersen C."/>
        </authorList>
    </citation>
    <scope>NUCLEOTIDE SEQUENCE</scope>
    <source>
        <strain evidence="1">IBT 12815</strain>
    </source>
</reference>